<feature type="signal peptide" evidence="1">
    <location>
        <begin position="1"/>
        <end position="22"/>
    </location>
</feature>
<dbReference type="Proteomes" id="UP000012317">
    <property type="component" value="Unassembled WGS sequence"/>
</dbReference>
<evidence type="ECO:0000256" key="1">
    <source>
        <dbReference type="SAM" id="SignalP"/>
    </source>
</evidence>
<proteinExistence type="predicted"/>
<accession>N1WRP9</accession>
<dbReference type="eggNOG" id="ENOG50301D7">
    <property type="taxonomic scope" value="Bacteria"/>
</dbReference>
<gene>
    <name evidence="3" type="ORF">pgond44_14593</name>
</gene>
<organism evidence="3 4">
    <name type="scientific">Psychroflexus gondwanensis ACAM 44</name>
    <dbReference type="NCBI Taxonomy" id="1189619"/>
    <lineage>
        <taxon>Bacteria</taxon>
        <taxon>Pseudomonadati</taxon>
        <taxon>Bacteroidota</taxon>
        <taxon>Flavobacteriia</taxon>
        <taxon>Flavobacteriales</taxon>
        <taxon>Flavobacteriaceae</taxon>
        <taxon>Psychroflexus</taxon>
    </lineage>
</organism>
<dbReference type="PATRIC" id="fig|1189619.4.peg.3021"/>
<dbReference type="AlphaFoldDB" id="N1WRP9"/>
<keyword evidence="4" id="KW-1185">Reference proteome</keyword>
<sequence length="271" mass="30710">MKTKCLLIFLTVFLTTAHISNAQFFKKLKKRVEEKVENAIVEKTTDKAAEKASKTMDDMLDVNPFVSPGAMKGNPELIADTYEFSWKYSLKITTKEGDMVFDYYLEPDSSYFGFTTSATGATGMFTVMDTGQEVMAMFIKNDKNNTGMVSSMPSGVDLKEEENGTAKFTFEQLPDKTINGYRCKGIKGISEDYEMVMYLTDETEVSFSDIYKKGTAKIPVELEDYFSPDDKALMITMDMKSLKNNKQDMTMECVGLEKESKTIKKSDYKFM</sequence>
<feature type="chain" id="PRO_5004113585" description="DUF4412 domain-containing protein" evidence="1">
    <location>
        <begin position="23"/>
        <end position="271"/>
    </location>
</feature>
<dbReference type="RefSeq" id="WP_003445312.1">
    <property type="nucleotide sequence ID" value="NZ_APLF01000028.1"/>
</dbReference>
<evidence type="ECO:0000259" key="2">
    <source>
        <dbReference type="Pfam" id="PF14371"/>
    </source>
</evidence>
<dbReference type="Pfam" id="PF14371">
    <property type="entry name" value="DUF4412"/>
    <property type="match status" value="1"/>
</dbReference>
<protein>
    <recommendedName>
        <fullName evidence="2">DUF4412 domain-containing protein</fullName>
    </recommendedName>
</protein>
<evidence type="ECO:0000313" key="4">
    <source>
        <dbReference type="Proteomes" id="UP000012317"/>
    </source>
</evidence>
<keyword evidence="1" id="KW-0732">Signal</keyword>
<feature type="domain" description="DUF4412" evidence="2">
    <location>
        <begin position="89"/>
        <end position="203"/>
    </location>
</feature>
<evidence type="ECO:0000313" key="3">
    <source>
        <dbReference type="EMBL" id="EMY79907.1"/>
    </source>
</evidence>
<comment type="caution">
    <text evidence="3">The sequence shown here is derived from an EMBL/GenBank/DDBJ whole genome shotgun (WGS) entry which is preliminary data.</text>
</comment>
<dbReference type="STRING" id="1189619.pgond44_14593"/>
<dbReference type="EMBL" id="APLF01000028">
    <property type="protein sequence ID" value="EMY79907.1"/>
    <property type="molecule type" value="Genomic_DNA"/>
</dbReference>
<dbReference type="InterPro" id="IPR025524">
    <property type="entry name" value="DUF4412"/>
</dbReference>
<reference evidence="3 4" key="1">
    <citation type="journal article" date="2014" name="Genome Biol. Evol.">
        <title>Extensive gene acquisition in the extremely psychrophilic bacterial species Psychroflexus torquis and the link to sea-ice ecosystem specialism.</title>
        <authorList>
            <person name="Feng S."/>
            <person name="Powell S.M."/>
            <person name="Wilson R."/>
            <person name="Bowman J.P."/>
        </authorList>
    </citation>
    <scope>NUCLEOTIDE SEQUENCE [LARGE SCALE GENOMIC DNA]</scope>
    <source>
        <strain evidence="3 4">ACAM 44</strain>
    </source>
</reference>
<name>N1WRP9_9FLAO</name>